<gene>
    <name evidence="2" type="ORF">SSGG_04500</name>
</gene>
<evidence type="ECO:0000313" key="2">
    <source>
        <dbReference type="EMBL" id="EFE77132.2"/>
    </source>
</evidence>
<name>D6AI18_STRFL</name>
<reference evidence="3" key="2">
    <citation type="submission" date="2008-12" db="EMBL/GenBank/DDBJ databases">
        <title>Annotation of Streptomyces roseosporus strain NRRL 15998.</title>
        <authorList>
            <consortium name="The Broad Institute Genome Sequencing Platform"/>
            <consortium name="Broad Institute Microbial Sequencing Center"/>
            <person name="Fischbach M."/>
            <person name="Ward D."/>
            <person name="Young S."/>
            <person name="Kodira C.D."/>
            <person name="Zeng Q."/>
            <person name="Koehrsen M."/>
            <person name="Godfrey P."/>
            <person name="Alvarado L."/>
            <person name="Berlin A.M."/>
            <person name="Borenstein D."/>
            <person name="Chen Z."/>
            <person name="Engels R."/>
            <person name="Freedman E."/>
            <person name="Gellesch M."/>
            <person name="Goldberg J."/>
            <person name="Griggs A."/>
            <person name="Gujja S."/>
            <person name="Heiman D.I."/>
            <person name="Hepburn T.A."/>
            <person name="Howarth C."/>
            <person name="Jen D."/>
            <person name="Larson L."/>
            <person name="Lewis B."/>
            <person name="Mehta T."/>
            <person name="Park D."/>
            <person name="Pearson M."/>
            <person name="Roberts A."/>
            <person name="Saif S."/>
            <person name="Shea T.D."/>
            <person name="Shenoy N."/>
            <person name="Sisk P."/>
            <person name="Stolte C."/>
            <person name="Sykes S.N."/>
            <person name="Walk T."/>
            <person name="White J."/>
            <person name="Yandava C."/>
            <person name="Straight P."/>
            <person name="Clardy J."/>
            <person name="Hung D."/>
            <person name="Kolter R."/>
            <person name="Mekalanos J."/>
            <person name="Walker S."/>
            <person name="Walsh C.T."/>
            <person name="Wieland B.L.C."/>
            <person name="Ilzarbe M."/>
            <person name="Galagan J."/>
            <person name="Nusbaum C."/>
            <person name="Birren B."/>
        </authorList>
    </citation>
    <scope>NUCLEOTIDE SEQUENCE [LARGE SCALE GENOMIC DNA]</scope>
    <source>
        <strain evidence="3">NRRL 15998</strain>
    </source>
</reference>
<evidence type="ECO:0000256" key="1">
    <source>
        <dbReference type="SAM" id="MobiDB-lite"/>
    </source>
</evidence>
<dbReference type="AlphaFoldDB" id="D6AI18"/>
<feature type="region of interest" description="Disordered" evidence="1">
    <location>
        <begin position="1"/>
        <end position="44"/>
    </location>
</feature>
<accession>D6AI18</accession>
<sequence>MDVALRLGHRGRLPAWSRGRRPDGGHGGTGGRPSGSAATDSSRGSADYWMLPRRCVSSLCGYCLVGYRRASGKAVRPLPHLGWVA</sequence>
<protein>
    <submittedName>
        <fullName evidence="2">Predicted protein</fullName>
    </submittedName>
</protein>
<organism evidence="2 3">
    <name type="scientific">Streptomyces filamentosus NRRL 15998</name>
    <dbReference type="NCBI Taxonomy" id="457431"/>
    <lineage>
        <taxon>Bacteria</taxon>
        <taxon>Bacillati</taxon>
        <taxon>Actinomycetota</taxon>
        <taxon>Actinomycetes</taxon>
        <taxon>Kitasatosporales</taxon>
        <taxon>Streptomycetaceae</taxon>
        <taxon>Streptomyces</taxon>
    </lineage>
</organism>
<proteinExistence type="predicted"/>
<dbReference type="Proteomes" id="UP000003986">
    <property type="component" value="Unassembled WGS sequence"/>
</dbReference>
<dbReference type="EMBL" id="DS999644">
    <property type="protein sequence ID" value="EFE77132.2"/>
    <property type="molecule type" value="Genomic_DNA"/>
</dbReference>
<evidence type="ECO:0000313" key="3">
    <source>
        <dbReference type="Proteomes" id="UP000003986"/>
    </source>
</evidence>
<reference evidence="3" key="1">
    <citation type="submission" date="2008-10" db="EMBL/GenBank/DDBJ databases">
        <authorList>
            <person name="Molnar K."/>
        </authorList>
    </citation>
    <scope>NUCLEOTIDE SEQUENCE [LARGE SCALE GENOMIC DNA]</scope>
    <source>
        <strain evidence="3">NRRL 15998</strain>
    </source>
</reference>